<dbReference type="Proteomes" id="UP000597656">
    <property type="component" value="Unassembled WGS sequence"/>
</dbReference>
<dbReference type="Gene3D" id="3.30.750.24">
    <property type="entry name" value="STAS domain"/>
    <property type="match status" value="1"/>
</dbReference>
<name>A0ABQ2HXM1_9PSEU</name>
<reference evidence="3" key="1">
    <citation type="journal article" date="2019" name="Int. J. Syst. Evol. Microbiol.">
        <title>The Global Catalogue of Microorganisms (GCM) 10K type strain sequencing project: providing services to taxonomists for standard genome sequencing and annotation.</title>
        <authorList>
            <consortium name="The Broad Institute Genomics Platform"/>
            <consortium name="The Broad Institute Genome Sequencing Center for Infectious Disease"/>
            <person name="Wu L."/>
            <person name="Ma J."/>
        </authorList>
    </citation>
    <scope>NUCLEOTIDE SEQUENCE [LARGE SCALE GENOMIC DNA]</scope>
    <source>
        <strain evidence="3">CGMCC 4.7319</strain>
    </source>
</reference>
<gene>
    <name evidence="2" type="ORF">GCM10011609_32870</name>
</gene>
<accession>A0ABQ2HXM1</accession>
<dbReference type="InterPro" id="IPR002645">
    <property type="entry name" value="STAS_dom"/>
</dbReference>
<protein>
    <submittedName>
        <fullName evidence="2">Anti-sigma factor antagonist</fullName>
    </submittedName>
</protein>
<dbReference type="PROSITE" id="PS50801">
    <property type="entry name" value="STAS"/>
    <property type="match status" value="1"/>
</dbReference>
<feature type="domain" description="STAS" evidence="1">
    <location>
        <begin position="16"/>
        <end position="119"/>
    </location>
</feature>
<evidence type="ECO:0000313" key="3">
    <source>
        <dbReference type="Proteomes" id="UP000597656"/>
    </source>
</evidence>
<dbReference type="InterPro" id="IPR036513">
    <property type="entry name" value="STAS_dom_sf"/>
</dbReference>
<organism evidence="2 3">
    <name type="scientific">Lentzea pudingi</name>
    <dbReference type="NCBI Taxonomy" id="1789439"/>
    <lineage>
        <taxon>Bacteria</taxon>
        <taxon>Bacillati</taxon>
        <taxon>Actinomycetota</taxon>
        <taxon>Actinomycetes</taxon>
        <taxon>Pseudonocardiales</taxon>
        <taxon>Pseudonocardiaceae</taxon>
        <taxon>Lentzea</taxon>
    </lineage>
</organism>
<evidence type="ECO:0000259" key="1">
    <source>
        <dbReference type="PROSITE" id="PS50801"/>
    </source>
</evidence>
<dbReference type="CDD" id="cd07043">
    <property type="entry name" value="STAS_anti-anti-sigma_factors"/>
    <property type="match status" value="1"/>
</dbReference>
<dbReference type="EMBL" id="BMNC01000004">
    <property type="protein sequence ID" value="GGM92823.1"/>
    <property type="molecule type" value="Genomic_DNA"/>
</dbReference>
<dbReference type="SUPFAM" id="SSF52091">
    <property type="entry name" value="SpoIIaa-like"/>
    <property type="match status" value="1"/>
</dbReference>
<dbReference type="PANTHER" id="PTHR33495">
    <property type="entry name" value="ANTI-SIGMA FACTOR ANTAGONIST TM_1081-RELATED-RELATED"/>
    <property type="match status" value="1"/>
</dbReference>
<dbReference type="InterPro" id="IPR058548">
    <property type="entry name" value="MlaB-like_STAS"/>
</dbReference>
<dbReference type="PANTHER" id="PTHR33495:SF2">
    <property type="entry name" value="ANTI-SIGMA FACTOR ANTAGONIST TM_1081-RELATED"/>
    <property type="match status" value="1"/>
</dbReference>
<proteinExistence type="predicted"/>
<dbReference type="Pfam" id="PF13466">
    <property type="entry name" value="STAS_2"/>
    <property type="match status" value="1"/>
</dbReference>
<keyword evidence="3" id="KW-1185">Reference proteome</keyword>
<evidence type="ECO:0000313" key="2">
    <source>
        <dbReference type="EMBL" id="GGM92823.1"/>
    </source>
</evidence>
<comment type="caution">
    <text evidence="2">The sequence shown here is derived from an EMBL/GenBank/DDBJ whole genome shotgun (WGS) entry which is preliminary data.</text>
</comment>
<sequence>MAESYPGGMTSPAGDFRVTAAHTSQTLVITVSGELDSATAGELAEHLDRVAAGSGPLVVDMTGVTFCDSSGLNCLMAAVARDVDLRIIGSRQVLKVLRLAGVMHAVTLEPSVARAIGKAVGAD</sequence>